<feature type="domain" description="DUF6891" evidence="1">
    <location>
        <begin position="5"/>
        <end position="187"/>
    </location>
</feature>
<proteinExistence type="predicted"/>
<dbReference type="RefSeq" id="WP_184707303.1">
    <property type="nucleotide sequence ID" value="NZ_JACHKZ010000008.1"/>
</dbReference>
<gene>
    <name evidence="2" type="ORF">HNP33_001698</name>
</gene>
<evidence type="ECO:0000259" key="1">
    <source>
        <dbReference type="Pfam" id="PF21831"/>
    </source>
</evidence>
<evidence type="ECO:0000313" key="3">
    <source>
        <dbReference type="Proteomes" id="UP000562492"/>
    </source>
</evidence>
<dbReference type="Proteomes" id="UP000562492">
    <property type="component" value="Unassembled WGS sequence"/>
</dbReference>
<name>A0ABR6REQ6_9BURK</name>
<keyword evidence="3" id="KW-1185">Reference proteome</keyword>
<evidence type="ECO:0000313" key="2">
    <source>
        <dbReference type="EMBL" id="MBB6577641.1"/>
    </source>
</evidence>
<organism evidence="2 3">
    <name type="scientific">Comamonas odontotermitis</name>
    <dbReference type="NCBI Taxonomy" id="379895"/>
    <lineage>
        <taxon>Bacteria</taxon>
        <taxon>Pseudomonadati</taxon>
        <taxon>Pseudomonadota</taxon>
        <taxon>Betaproteobacteria</taxon>
        <taxon>Burkholderiales</taxon>
        <taxon>Comamonadaceae</taxon>
        <taxon>Comamonas</taxon>
    </lineage>
</organism>
<accession>A0ABR6REQ6</accession>
<dbReference type="EMBL" id="JACHKZ010000008">
    <property type="protein sequence ID" value="MBB6577641.1"/>
    <property type="molecule type" value="Genomic_DNA"/>
</dbReference>
<comment type="caution">
    <text evidence="2">The sequence shown here is derived from an EMBL/GenBank/DDBJ whole genome shotgun (WGS) entry which is preliminary data.</text>
</comment>
<dbReference type="InterPro" id="IPR054186">
    <property type="entry name" value="DUF6891"/>
</dbReference>
<dbReference type="Pfam" id="PF21831">
    <property type="entry name" value="DUF6891"/>
    <property type="match status" value="1"/>
</dbReference>
<sequence>MPLNHEVQDEITVLVHGGFEDASRIVEIIVDEMYEPGELDEDEVQVFVDQCFAAWELAKRQWPRVTDCDRLDQAFDQLEQQGVVCLQNAGYTQSDGYNDIREELRQRSDATRFIGYCFFHEQDLARAVRGGGLYLAFGPLDAALEHSLGLEVGQRVMRALVAAGLHAQWSGMFDQRISVPVFDWKSR</sequence>
<reference evidence="2 3" key="1">
    <citation type="submission" date="2020-08" db="EMBL/GenBank/DDBJ databases">
        <title>Functional genomics of gut bacteria from endangered species of beetles.</title>
        <authorList>
            <person name="Carlos-Shanley C."/>
        </authorList>
    </citation>
    <scope>NUCLEOTIDE SEQUENCE [LARGE SCALE GENOMIC DNA]</scope>
    <source>
        <strain evidence="2 3">S00124</strain>
    </source>
</reference>
<protein>
    <submittedName>
        <fullName evidence="2">Glycine/D-amino acid oxidase-like deaminating enzyme</fullName>
    </submittedName>
</protein>